<evidence type="ECO:0000313" key="2">
    <source>
        <dbReference type="Proteomes" id="UP000266841"/>
    </source>
</evidence>
<dbReference type="Proteomes" id="UP000266841">
    <property type="component" value="Unassembled WGS sequence"/>
</dbReference>
<gene>
    <name evidence="1" type="ORF">THAOC_20642</name>
</gene>
<name>K0S1U8_THAOC</name>
<sequence length="104" mass="11272">MSPDRARRAALSCSHCSDHSDQAARMGLQLEDASKRAGGALTVLEVIKCMHRLRTTVPSECQDNAKSVEGLGNGVRFLLPTLVQRLANSLSHNRVHHDVEDLGG</sequence>
<accession>K0S1U8</accession>
<reference evidence="1 2" key="1">
    <citation type="journal article" date="2012" name="Genome Biol.">
        <title>Genome and low-iron response of an oceanic diatom adapted to chronic iron limitation.</title>
        <authorList>
            <person name="Lommer M."/>
            <person name="Specht M."/>
            <person name="Roy A.S."/>
            <person name="Kraemer L."/>
            <person name="Andreson R."/>
            <person name="Gutowska M.A."/>
            <person name="Wolf J."/>
            <person name="Bergner S.V."/>
            <person name="Schilhabel M.B."/>
            <person name="Klostermeier U.C."/>
            <person name="Beiko R.G."/>
            <person name="Rosenstiel P."/>
            <person name="Hippler M."/>
            <person name="Laroche J."/>
        </authorList>
    </citation>
    <scope>NUCLEOTIDE SEQUENCE [LARGE SCALE GENOMIC DNA]</scope>
    <source>
        <strain evidence="1 2">CCMP1005</strain>
    </source>
</reference>
<keyword evidence="2" id="KW-1185">Reference proteome</keyword>
<evidence type="ECO:0000313" key="1">
    <source>
        <dbReference type="EMBL" id="EJK59175.1"/>
    </source>
</evidence>
<comment type="caution">
    <text evidence="1">The sequence shown here is derived from an EMBL/GenBank/DDBJ whole genome shotgun (WGS) entry which is preliminary data.</text>
</comment>
<organism evidence="1 2">
    <name type="scientific">Thalassiosira oceanica</name>
    <name type="common">Marine diatom</name>
    <dbReference type="NCBI Taxonomy" id="159749"/>
    <lineage>
        <taxon>Eukaryota</taxon>
        <taxon>Sar</taxon>
        <taxon>Stramenopiles</taxon>
        <taxon>Ochrophyta</taxon>
        <taxon>Bacillariophyta</taxon>
        <taxon>Coscinodiscophyceae</taxon>
        <taxon>Thalassiosirophycidae</taxon>
        <taxon>Thalassiosirales</taxon>
        <taxon>Thalassiosiraceae</taxon>
        <taxon>Thalassiosira</taxon>
    </lineage>
</organism>
<protein>
    <submittedName>
        <fullName evidence="1">Uncharacterized protein</fullName>
    </submittedName>
</protein>
<proteinExistence type="predicted"/>
<dbReference type="EMBL" id="AGNL01023450">
    <property type="protein sequence ID" value="EJK59175.1"/>
    <property type="molecule type" value="Genomic_DNA"/>
</dbReference>
<dbReference type="AlphaFoldDB" id="K0S1U8"/>